<feature type="domain" description="Asl1-like glycosyl hydrolase catalytic" evidence="2">
    <location>
        <begin position="35"/>
        <end position="267"/>
    </location>
</feature>
<evidence type="ECO:0000313" key="4">
    <source>
        <dbReference type="Proteomes" id="UP001610563"/>
    </source>
</evidence>
<dbReference type="EMBL" id="JBFTWV010000488">
    <property type="protein sequence ID" value="KAL2782365.1"/>
    <property type="molecule type" value="Genomic_DNA"/>
</dbReference>
<evidence type="ECO:0000256" key="1">
    <source>
        <dbReference type="SAM" id="SignalP"/>
    </source>
</evidence>
<protein>
    <recommendedName>
        <fullName evidence="2">Asl1-like glycosyl hydrolase catalytic domain-containing protein</fullName>
    </recommendedName>
</protein>
<feature type="signal peptide" evidence="1">
    <location>
        <begin position="1"/>
        <end position="22"/>
    </location>
</feature>
<name>A0ABR4FGK0_9EURO</name>
<dbReference type="InterPro" id="IPR053183">
    <property type="entry name" value="ASL1"/>
</dbReference>
<accession>A0ABR4FGK0</accession>
<proteinExistence type="predicted"/>
<dbReference type="InterPro" id="IPR017853">
    <property type="entry name" value="GH"/>
</dbReference>
<dbReference type="SUPFAM" id="SSF51445">
    <property type="entry name" value="(Trans)glycosidases"/>
    <property type="match status" value="1"/>
</dbReference>
<comment type="caution">
    <text evidence="3">The sequence shown here is derived from an EMBL/GenBank/DDBJ whole genome shotgun (WGS) entry which is preliminary data.</text>
</comment>
<keyword evidence="4" id="KW-1185">Reference proteome</keyword>
<feature type="chain" id="PRO_5045477846" description="Asl1-like glycosyl hydrolase catalytic domain-containing protein" evidence="1">
    <location>
        <begin position="23"/>
        <end position="269"/>
    </location>
</feature>
<keyword evidence="1" id="KW-0732">Signal</keyword>
<sequence>MITSSWVTTLGTTILTLGLIGARSSATATCSSKRGAAYNSVSAVQSLATNAKISWAYNWDATAYGDLDVEYVPMAWGADALDSSRALIEQALGRGSTHVLGFNEPDHKDQSDMTPSDAARNYRNFLTPFADRATLVSPAVTNADSDGLGLNWMTQFLEECRDCRVKIMAIHWYGDTADDFKEYVKKAQNLASSFGLDEVWVTEFALNQVTIPPPNQKDPEPAVSAMFLQSVLPWLDQNCGIGRYAYFWCADQNLLNGSQLSPSGEVYVA</sequence>
<dbReference type="Pfam" id="PF11790">
    <property type="entry name" value="Glyco_hydro_cc"/>
    <property type="match status" value="1"/>
</dbReference>
<gene>
    <name evidence="3" type="ORF">BJX66DRAFT_351353</name>
</gene>
<dbReference type="Proteomes" id="UP001610563">
    <property type="component" value="Unassembled WGS sequence"/>
</dbReference>
<organism evidence="3 4">
    <name type="scientific">Aspergillus keveii</name>
    <dbReference type="NCBI Taxonomy" id="714993"/>
    <lineage>
        <taxon>Eukaryota</taxon>
        <taxon>Fungi</taxon>
        <taxon>Dikarya</taxon>
        <taxon>Ascomycota</taxon>
        <taxon>Pezizomycotina</taxon>
        <taxon>Eurotiomycetes</taxon>
        <taxon>Eurotiomycetidae</taxon>
        <taxon>Eurotiales</taxon>
        <taxon>Aspergillaceae</taxon>
        <taxon>Aspergillus</taxon>
        <taxon>Aspergillus subgen. Nidulantes</taxon>
    </lineage>
</organism>
<dbReference type="InterPro" id="IPR024655">
    <property type="entry name" value="Asl1_glyco_hydro_catalytic"/>
</dbReference>
<dbReference type="PANTHER" id="PTHR34154">
    <property type="entry name" value="ALKALI-SENSITIVE LINKAGE PROTEIN 1"/>
    <property type="match status" value="1"/>
</dbReference>
<evidence type="ECO:0000259" key="2">
    <source>
        <dbReference type="Pfam" id="PF11790"/>
    </source>
</evidence>
<reference evidence="3 4" key="1">
    <citation type="submission" date="2024-07" db="EMBL/GenBank/DDBJ databases">
        <title>Section-level genome sequencing and comparative genomics of Aspergillus sections Usti and Cavernicolus.</title>
        <authorList>
            <consortium name="Lawrence Berkeley National Laboratory"/>
            <person name="Nybo J.L."/>
            <person name="Vesth T.C."/>
            <person name="Theobald S."/>
            <person name="Frisvad J.C."/>
            <person name="Larsen T.O."/>
            <person name="Kjaerboelling I."/>
            <person name="Rothschild-Mancinelli K."/>
            <person name="Lyhne E.K."/>
            <person name="Kogle M.E."/>
            <person name="Barry K."/>
            <person name="Clum A."/>
            <person name="Na H."/>
            <person name="Ledsgaard L."/>
            <person name="Lin J."/>
            <person name="Lipzen A."/>
            <person name="Kuo A."/>
            <person name="Riley R."/>
            <person name="Mondo S."/>
            <person name="Labutti K."/>
            <person name="Haridas S."/>
            <person name="Pangalinan J."/>
            <person name="Salamov A.A."/>
            <person name="Simmons B.A."/>
            <person name="Magnuson J.K."/>
            <person name="Chen J."/>
            <person name="Drula E."/>
            <person name="Henrissat B."/>
            <person name="Wiebenga A."/>
            <person name="Lubbers R.J."/>
            <person name="Gomes A.C."/>
            <person name="Makela M.R."/>
            <person name="Stajich J."/>
            <person name="Grigoriev I.V."/>
            <person name="Mortensen U.H."/>
            <person name="De Vries R.P."/>
            <person name="Baker S.E."/>
            <person name="Andersen M.R."/>
        </authorList>
    </citation>
    <scope>NUCLEOTIDE SEQUENCE [LARGE SCALE GENOMIC DNA]</scope>
    <source>
        <strain evidence="3 4">CBS 209.92</strain>
    </source>
</reference>
<evidence type="ECO:0000313" key="3">
    <source>
        <dbReference type="EMBL" id="KAL2782365.1"/>
    </source>
</evidence>
<dbReference type="Gene3D" id="3.20.20.80">
    <property type="entry name" value="Glycosidases"/>
    <property type="match status" value="1"/>
</dbReference>
<dbReference type="PANTHER" id="PTHR34154:SF10">
    <property type="entry name" value="ASL1-LIKE GLYCOSYL HYDROLASE CATALYTIC DOMAIN-CONTAINING PROTEIN"/>
    <property type="match status" value="1"/>
</dbReference>